<dbReference type="InterPro" id="IPR029440">
    <property type="entry name" value="DRC1_C"/>
</dbReference>
<dbReference type="InterPro" id="IPR013087">
    <property type="entry name" value="Znf_C2H2_type"/>
</dbReference>
<feature type="coiled-coil region" evidence="4">
    <location>
        <begin position="88"/>
        <end position="125"/>
    </location>
</feature>
<protein>
    <submittedName>
        <fullName evidence="7">UPF0407 protein C2orf39 like protein</fullName>
    </submittedName>
</protein>
<dbReference type="Proteomes" id="UP000078542">
    <property type="component" value="Unassembled WGS sequence"/>
</dbReference>
<dbReference type="GO" id="GO:0060285">
    <property type="term" value="P:cilium-dependent cell motility"/>
    <property type="evidence" value="ECO:0007669"/>
    <property type="project" value="TreeGrafter"/>
</dbReference>
<feature type="domain" description="C2H2-type" evidence="6">
    <location>
        <begin position="839"/>
        <end position="867"/>
    </location>
</feature>
<evidence type="ECO:0000256" key="5">
    <source>
        <dbReference type="SAM" id="MobiDB-lite"/>
    </source>
</evidence>
<feature type="region of interest" description="Disordered" evidence="5">
    <location>
        <begin position="1"/>
        <end position="22"/>
    </location>
</feature>
<dbReference type="GO" id="GO:0003352">
    <property type="term" value="P:regulation of cilium movement"/>
    <property type="evidence" value="ECO:0007669"/>
    <property type="project" value="TreeGrafter"/>
</dbReference>
<keyword evidence="8" id="KW-1185">Reference proteome</keyword>
<feature type="coiled-coil region" evidence="4">
    <location>
        <begin position="153"/>
        <end position="195"/>
    </location>
</feature>
<dbReference type="Pfam" id="PF14772">
    <property type="entry name" value="NYD-SP28"/>
    <property type="match status" value="1"/>
</dbReference>
<evidence type="ECO:0000256" key="3">
    <source>
        <dbReference type="PROSITE-ProRule" id="PRU00042"/>
    </source>
</evidence>
<feature type="coiled-coil region" evidence="4">
    <location>
        <begin position="244"/>
        <end position="293"/>
    </location>
</feature>
<dbReference type="PROSITE" id="PS00028">
    <property type="entry name" value="ZINC_FINGER_C2H2_1"/>
    <property type="match status" value="1"/>
</dbReference>
<evidence type="ECO:0000256" key="2">
    <source>
        <dbReference type="ARBA" id="ARBA00023054"/>
    </source>
</evidence>
<dbReference type="STRING" id="456900.A0A195C5I2"/>
<dbReference type="GO" id="GO:0008270">
    <property type="term" value="F:zinc ion binding"/>
    <property type="evidence" value="ECO:0007669"/>
    <property type="project" value="UniProtKB-KW"/>
</dbReference>
<evidence type="ECO:0000256" key="1">
    <source>
        <dbReference type="ARBA" id="ARBA00009688"/>
    </source>
</evidence>
<accession>A0A195C5I2</accession>
<sequence>MDDRYPEFAEDAEEPSVTSLDPKERKLARRIRIQRRLEALAKKSDIEDEEIIEKTLTERQILASLDLLEKLSLEGDEVVTSVKVANDARELQRRREAQEIRRNLLKKLEEDDEECMKRYRKINDKWANILASKDPLDIHAEMEAQSAKCLEILERKDAVIAQLREELENADLKFINDQKNQNEDIDLLINRMDNQMNIMTKAYRHEFSLINDAIDSEHKMLLDTLSEKWETLYKKLQEDSLAGLDRRKEIIQEYEEEMKRVMIEHQEEFRAQKINFELEIQKLEQEVENMKALCFMNIEKLEYSYAVLKRREDENAIVKNQQKRRINKLQDMANGLKKNYAELEENTRLEIQKLTDQVIRAHKNILDSIEKSNHFTKINDKKFMQIWDMNETKANELLNKILNADKIIYEQLLGVEWKPPEKVLLKKEDLPSYRNVMYTIAEENRLINEKKIICKSYKSASTIEEINLERRLLNHIIKQISDRCDYLIEDKLLELLLPYTVNDQLVVRLDNVFQALNIKSEKELGFLLNFFLPYAYCPMCSKDMSRSTEESPSLKTDVEQADVCGVTEEFTKDEAKLIAAVKEAIRDEQLSTPTDEMSIIGASSRSSSTETLIPIAECTSTSDGSISDIVKDDDQMQRRLLCDKGHLLEIEATFVSRALREFVERYHFVKWKEMPKTLQEKLTEKKTVVSRNMTTQDITDFWNRYNEIFPVEKERLWDGLLVGLNKYHEILKERHHLNTEVKSLRTQNAELRRLLKTYTLQVDWYTGYEQFVKRNLTLLPHQQAAQQPDQQSQQLAQPQQTVIMTSMFDQQIKSEPMGFYSVASSRSDGSNSLVNFTTYECNLCGRTFVRDSYLIRHQNRVHRDMTQSTNHNPPTPQSSGAGTPGTGFESPVCDLRYSEGPSSLDGLAGAKGTGIAAEIASLAKQNNLQLPLPLLHPQTTNYSATQSLPQHQSPQQVVCPTSASSPFTLNSPISHTEHTSTPQSVYQTTGSSDSLESPNSQLYPHLSSPLDPTSESQHQLHRGIPPPGLHPALYLYAQYSNTSSATSYSEYMQRNH</sequence>
<feature type="region of interest" description="Disordered" evidence="5">
    <location>
        <begin position="943"/>
        <end position="1026"/>
    </location>
</feature>
<dbReference type="GO" id="GO:0070286">
    <property type="term" value="P:axonemal dynein complex assembly"/>
    <property type="evidence" value="ECO:0007669"/>
    <property type="project" value="InterPro"/>
</dbReference>
<dbReference type="InterPro" id="IPR039505">
    <property type="entry name" value="DRC1/2_N"/>
</dbReference>
<keyword evidence="3" id="KW-0863">Zinc-finger</keyword>
<dbReference type="Pfam" id="PF14775">
    <property type="entry name" value="NYD-SP28_assoc"/>
    <property type="match status" value="1"/>
</dbReference>
<evidence type="ECO:0000313" key="7">
    <source>
        <dbReference type="EMBL" id="KYM95441.1"/>
    </source>
</evidence>
<dbReference type="GO" id="GO:0005858">
    <property type="term" value="C:axonemal dynein complex"/>
    <property type="evidence" value="ECO:0007669"/>
    <property type="project" value="InterPro"/>
</dbReference>
<feature type="compositionally biased region" description="Polar residues" evidence="5">
    <location>
        <begin position="866"/>
        <end position="881"/>
    </location>
</feature>
<gene>
    <name evidence="7" type="ORF">ALC62_13869</name>
</gene>
<keyword evidence="2 4" id="KW-0175">Coiled coil</keyword>
<evidence type="ECO:0000259" key="6">
    <source>
        <dbReference type="PROSITE" id="PS50157"/>
    </source>
</evidence>
<evidence type="ECO:0000256" key="4">
    <source>
        <dbReference type="SAM" id="Coils"/>
    </source>
</evidence>
<organism evidence="7 8">
    <name type="scientific">Cyphomyrmex costatus</name>
    <dbReference type="NCBI Taxonomy" id="456900"/>
    <lineage>
        <taxon>Eukaryota</taxon>
        <taxon>Metazoa</taxon>
        <taxon>Ecdysozoa</taxon>
        <taxon>Arthropoda</taxon>
        <taxon>Hexapoda</taxon>
        <taxon>Insecta</taxon>
        <taxon>Pterygota</taxon>
        <taxon>Neoptera</taxon>
        <taxon>Endopterygota</taxon>
        <taxon>Hymenoptera</taxon>
        <taxon>Apocrita</taxon>
        <taxon>Aculeata</taxon>
        <taxon>Formicoidea</taxon>
        <taxon>Formicidae</taxon>
        <taxon>Myrmicinae</taxon>
        <taxon>Cyphomyrmex</taxon>
    </lineage>
</organism>
<dbReference type="InterPro" id="IPR039750">
    <property type="entry name" value="DRC1/DRC2"/>
</dbReference>
<dbReference type="PROSITE" id="PS50157">
    <property type="entry name" value="ZINC_FINGER_C2H2_2"/>
    <property type="match status" value="1"/>
</dbReference>
<dbReference type="InterPro" id="IPR036236">
    <property type="entry name" value="Znf_C2H2_sf"/>
</dbReference>
<feature type="region of interest" description="Disordered" evidence="5">
    <location>
        <begin position="863"/>
        <end position="895"/>
    </location>
</feature>
<comment type="similarity">
    <text evidence="1">Belongs to the DRC1 family.</text>
</comment>
<dbReference type="SUPFAM" id="SSF57667">
    <property type="entry name" value="beta-beta-alpha zinc fingers"/>
    <property type="match status" value="1"/>
</dbReference>
<feature type="coiled-coil region" evidence="4">
    <location>
        <begin position="734"/>
        <end position="761"/>
    </location>
</feature>
<dbReference type="PANTHER" id="PTHR21625:SF1">
    <property type="entry name" value="DYNEIN REGULATORY COMPLEX PROTEIN 1"/>
    <property type="match status" value="1"/>
</dbReference>
<keyword evidence="3" id="KW-0862">Zinc</keyword>
<feature type="compositionally biased region" description="Polar residues" evidence="5">
    <location>
        <begin position="943"/>
        <end position="1002"/>
    </location>
</feature>
<proteinExistence type="inferred from homology"/>
<reference evidence="7 8" key="1">
    <citation type="submission" date="2016-03" db="EMBL/GenBank/DDBJ databases">
        <title>Cyphomyrmex costatus WGS genome.</title>
        <authorList>
            <person name="Nygaard S."/>
            <person name="Hu H."/>
            <person name="Boomsma J."/>
            <person name="Zhang G."/>
        </authorList>
    </citation>
    <scope>NUCLEOTIDE SEQUENCE [LARGE SCALE GENOMIC DNA]</scope>
    <source>
        <strain evidence="7">MS0001</strain>
        <tissue evidence="7">Whole body</tissue>
    </source>
</reference>
<dbReference type="Gene3D" id="3.30.160.60">
    <property type="entry name" value="Classic Zinc Finger"/>
    <property type="match status" value="1"/>
</dbReference>
<feature type="coiled-coil region" evidence="4">
    <location>
        <begin position="319"/>
        <end position="357"/>
    </location>
</feature>
<dbReference type="PANTHER" id="PTHR21625">
    <property type="entry name" value="NYD-SP28 PROTEIN"/>
    <property type="match status" value="1"/>
</dbReference>
<dbReference type="SMART" id="SM00355">
    <property type="entry name" value="ZnF_C2H2"/>
    <property type="match status" value="1"/>
</dbReference>
<evidence type="ECO:0000313" key="8">
    <source>
        <dbReference type="Proteomes" id="UP000078542"/>
    </source>
</evidence>
<dbReference type="AlphaFoldDB" id="A0A195C5I2"/>
<name>A0A195C5I2_9HYME</name>
<keyword evidence="3" id="KW-0479">Metal-binding</keyword>
<dbReference type="EMBL" id="KQ978292">
    <property type="protein sequence ID" value="KYM95441.1"/>
    <property type="molecule type" value="Genomic_DNA"/>
</dbReference>